<protein>
    <submittedName>
        <fullName evidence="2">Uncharacterized protein</fullName>
    </submittedName>
</protein>
<comment type="caution">
    <text evidence="2">The sequence shown here is derived from an EMBL/GenBank/DDBJ whole genome shotgun (WGS) entry which is preliminary data.</text>
</comment>
<evidence type="ECO:0000313" key="2">
    <source>
        <dbReference type="EMBL" id="KAJ6776431.1"/>
    </source>
</evidence>
<proteinExistence type="predicted"/>
<organism evidence="2 3">
    <name type="scientific">Salix koriyanagi</name>
    <dbReference type="NCBI Taxonomy" id="2511006"/>
    <lineage>
        <taxon>Eukaryota</taxon>
        <taxon>Viridiplantae</taxon>
        <taxon>Streptophyta</taxon>
        <taxon>Embryophyta</taxon>
        <taxon>Tracheophyta</taxon>
        <taxon>Spermatophyta</taxon>
        <taxon>Magnoliopsida</taxon>
        <taxon>eudicotyledons</taxon>
        <taxon>Gunneridae</taxon>
        <taxon>Pentapetalae</taxon>
        <taxon>rosids</taxon>
        <taxon>fabids</taxon>
        <taxon>Malpighiales</taxon>
        <taxon>Salicaceae</taxon>
        <taxon>Saliceae</taxon>
        <taxon>Salix</taxon>
    </lineage>
</organism>
<evidence type="ECO:0000256" key="1">
    <source>
        <dbReference type="SAM" id="SignalP"/>
    </source>
</evidence>
<sequence length="148" mass="16938">MNWALEINWFLLGHLLLRWKLETLNNPKLADKLKKLKQPRFQVETPAIDDSPTSLSLLAFNILKYLPTKKRARQLKLIIIWPSPRSKNRGIEAFQSHTSSSNVDQFEASSIRNTDIRVLSTADVAVFLAPESSQLLNIITVNDILYPK</sequence>
<dbReference type="AlphaFoldDB" id="A0A9Q0WZV3"/>
<accession>A0A9Q0WZV3</accession>
<reference evidence="2" key="1">
    <citation type="submission" date="2022-11" db="EMBL/GenBank/DDBJ databases">
        <authorList>
            <person name="Hyden B.L."/>
            <person name="Feng K."/>
            <person name="Yates T."/>
            <person name="Jawdy S."/>
            <person name="Smart L.B."/>
            <person name="Muchero W."/>
        </authorList>
    </citation>
    <scope>NUCLEOTIDE SEQUENCE</scope>
    <source>
        <tissue evidence="2">Shoot tip</tissue>
    </source>
</reference>
<dbReference type="EMBL" id="JAPFFM010000001">
    <property type="protein sequence ID" value="KAJ6776431.1"/>
    <property type="molecule type" value="Genomic_DNA"/>
</dbReference>
<keyword evidence="1" id="KW-0732">Signal</keyword>
<dbReference type="GO" id="GO:0009507">
    <property type="term" value="C:chloroplast"/>
    <property type="evidence" value="ECO:0007669"/>
    <property type="project" value="TreeGrafter"/>
</dbReference>
<dbReference type="PANTHER" id="PTHR36365">
    <property type="entry name" value="OS05G0500400 PROTEIN"/>
    <property type="match status" value="1"/>
</dbReference>
<feature type="signal peptide" evidence="1">
    <location>
        <begin position="1"/>
        <end position="23"/>
    </location>
</feature>
<reference evidence="2" key="2">
    <citation type="journal article" date="2023" name="Int. J. Mol. Sci.">
        <title>De Novo Assembly and Annotation of 11 Diverse Shrub Willow (Salix) Genomes Reveals Novel Gene Organization in Sex-Linked Regions.</title>
        <authorList>
            <person name="Hyden B."/>
            <person name="Feng K."/>
            <person name="Yates T.B."/>
            <person name="Jawdy S."/>
            <person name="Cereghino C."/>
            <person name="Smart L.B."/>
            <person name="Muchero W."/>
        </authorList>
    </citation>
    <scope>NUCLEOTIDE SEQUENCE</scope>
    <source>
        <tissue evidence="2">Shoot tip</tissue>
    </source>
</reference>
<dbReference type="Proteomes" id="UP001151752">
    <property type="component" value="Chromosome 16"/>
</dbReference>
<feature type="chain" id="PRO_5040347104" evidence="1">
    <location>
        <begin position="24"/>
        <end position="148"/>
    </location>
</feature>
<dbReference type="PANTHER" id="PTHR36365:SF1">
    <property type="entry name" value="OS05G0500400 PROTEIN"/>
    <property type="match status" value="1"/>
</dbReference>
<keyword evidence="3" id="KW-1185">Reference proteome</keyword>
<evidence type="ECO:0000313" key="3">
    <source>
        <dbReference type="Proteomes" id="UP001151752"/>
    </source>
</evidence>
<name>A0A9Q0WZV3_9ROSI</name>
<gene>
    <name evidence="2" type="ORF">OIU74_000580</name>
</gene>